<dbReference type="InterPro" id="IPR013341">
    <property type="entry name" value="Mandelate_racemase_N_dom"/>
</dbReference>
<evidence type="ECO:0000256" key="1">
    <source>
        <dbReference type="ARBA" id="ARBA00001946"/>
    </source>
</evidence>
<dbReference type="InterPro" id="IPR029017">
    <property type="entry name" value="Enolase-like_N"/>
</dbReference>
<dbReference type="SUPFAM" id="SSF51604">
    <property type="entry name" value="Enolase C-terminal domain-like"/>
    <property type="match status" value="1"/>
</dbReference>
<dbReference type="InterPro" id="IPR036849">
    <property type="entry name" value="Enolase-like_C_sf"/>
</dbReference>
<sequence length="230" mass="25246">MKITKVEALHFRLPVVREIADGTQDCLLVQVHTDAGITGLGEIVSCSYVARAVIEAPRSAPFRHGLGKIVEGMSAGEIDLVTQAMIDGSIWYGPGGVVRHAMSGIDMALWDIRGKISDQPVRNLLNQTAVDRVPCYASVLWPNRPEEIAVSAESFLEQGYKSVKYGWGPMGPDAALDESLVASAREALGTEIDLMVDAGRVWDVETAYSRIEQLKKYNLCWLEEPLNPYD</sequence>
<dbReference type="SMART" id="SM00922">
    <property type="entry name" value="MR_MLE"/>
    <property type="match status" value="1"/>
</dbReference>
<dbReference type="Gene3D" id="3.20.20.120">
    <property type="entry name" value="Enolase-like C-terminal domain"/>
    <property type="match status" value="1"/>
</dbReference>
<name>A0A382AYK2_9ZZZZ</name>
<feature type="non-terminal residue" evidence="5">
    <location>
        <position position="230"/>
    </location>
</feature>
<reference evidence="5" key="1">
    <citation type="submission" date="2018-05" db="EMBL/GenBank/DDBJ databases">
        <authorList>
            <person name="Lanie J.A."/>
            <person name="Ng W.-L."/>
            <person name="Kazmierczak K.M."/>
            <person name="Andrzejewski T.M."/>
            <person name="Davidsen T.M."/>
            <person name="Wayne K.J."/>
            <person name="Tettelin H."/>
            <person name="Glass J.I."/>
            <person name="Rusch D."/>
            <person name="Podicherti R."/>
            <person name="Tsui H.-C.T."/>
            <person name="Winkler M.E."/>
        </authorList>
    </citation>
    <scope>NUCLEOTIDE SEQUENCE</scope>
</reference>
<dbReference type="InterPro" id="IPR029065">
    <property type="entry name" value="Enolase_C-like"/>
</dbReference>
<dbReference type="PANTHER" id="PTHR13794:SF58">
    <property type="entry name" value="MITOCHONDRIAL ENOLASE SUPERFAMILY MEMBER 1"/>
    <property type="match status" value="1"/>
</dbReference>
<dbReference type="Gene3D" id="3.30.390.10">
    <property type="entry name" value="Enolase-like, N-terminal domain"/>
    <property type="match status" value="1"/>
</dbReference>
<keyword evidence="2" id="KW-0479">Metal-binding</keyword>
<dbReference type="EMBL" id="UINC01027420">
    <property type="protein sequence ID" value="SVB06640.1"/>
    <property type="molecule type" value="Genomic_DNA"/>
</dbReference>
<proteinExistence type="predicted"/>
<gene>
    <name evidence="5" type="ORF">METZ01_LOCUS159494</name>
</gene>
<dbReference type="InterPro" id="IPR046945">
    <property type="entry name" value="RHMD-like"/>
</dbReference>
<dbReference type="GO" id="GO:0016052">
    <property type="term" value="P:carbohydrate catabolic process"/>
    <property type="evidence" value="ECO:0007669"/>
    <property type="project" value="TreeGrafter"/>
</dbReference>
<protein>
    <recommendedName>
        <fullName evidence="4">Mandelate racemase/muconate lactonizing enzyme C-terminal domain-containing protein</fullName>
    </recommendedName>
</protein>
<dbReference type="SUPFAM" id="SSF54826">
    <property type="entry name" value="Enolase N-terminal domain-like"/>
    <property type="match status" value="1"/>
</dbReference>
<evidence type="ECO:0000256" key="2">
    <source>
        <dbReference type="ARBA" id="ARBA00022723"/>
    </source>
</evidence>
<dbReference type="GO" id="GO:0000287">
    <property type="term" value="F:magnesium ion binding"/>
    <property type="evidence" value="ECO:0007669"/>
    <property type="project" value="TreeGrafter"/>
</dbReference>
<dbReference type="PANTHER" id="PTHR13794">
    <property type="entry name" value="ENOLASE SUPERFAMILY, MANDELATE RACEMASE"/>
    <property type="match status" value="1"/>
</dbReference>
<accession>A0A382AYK2</accession>
<dbReference type="Pfam" id="PF13378">
    <property type="entry name" value="MR_MLE_C"/>
    <property type="match status" value="1"/>
</dbReference>
<dbReference type="Pfam" id="PF02746">
    <property type="entry name" value="MR_MLE_N"/>
    <property type="match status" value="1"/>
</dbReference>
<dbReference type="AlphaFoldDB" id="A0A382AYK2"/>
<keyword evidence="3" id="KW-0460">Magnesium</keyword>
<feature type="domain" description="Mandelate racemase/muconate lactonizing enzyme C-terminal" evidence="4">
    <location>
        <begin position="145"/>
        <end position="230"/>
    </location>
</feature>
<evidence type="ECO:0000259" key="4">
    <source>
        <dbReference type="SMART" id="SM00922"/>
    </source>
</evidence>
<comment type="cofactor">
    <cofactor evidence="1">
        <name>Mg(2+)</name>
        <dbReference type="ChEBI" id="CHEBI:18420"/>
    </cofactor>
</comment>
<organism evidence="5">
    <name type="scientific">marine metagenome</name>
    <dbReference type="NCBI Taxonomy" id="408172"/>
    <lineage>
        <taxon>unclassified sequences</taxon>
        <taxon>metagenomes</taxon>
        <taxon>ecological metagenomes</taxon>
    </lineage>
</organism>
<dbReference type="GO" id="GO:0016836">
    <property type="term" value="F:hydro-lyase activity"/>
    <property type="evidence" value="ECO:0007669"/>
    <property type="project" value="TreeGrafter"/>
</dbReference>
<dbReference type="InterPro" id="IPR013342">
    <property type="entry name" value="Mandelate_racemase_C"/>
</dbReference>
<evidence type="ECO:0000313" key="5">
    <source>
        <dbReference type="EMBL" id="SVB06640.1"/>
    </source>
</evidence>
<evidence type="ECO:0000256" key="3">
    <source>
        <dbReference type="ARBA" id="ARBA00022842"/>
    </source>
</evidence>